<evidence type="ECO:0000313" key="2">
    <source>
        <dbReference type="EMBL" id="KAJ8870495.1"/>
    </source>
</evidence>
<evidence type="ECO:0000256" key="1">
    <source>
        <dbReference type="SAM" id="MobiDB-lite"/>
    </source>
</evidence>
<accession>A0ABQ9GDL3</accession>
<sequence length="303" mass="33615">MLESHSPDQHDTTLKTKQPMKYKLDLAHGRQFCRPTVKFELEIISILRRAVRHNAQSVHDWSRPFEQHLSRQLHASLLQTVAGTGATVVEWLDCLPPTKANRVQSPAGFTPEFRKWEPWRTMPPVGAFSWGWRVSPVSPALSFRRCSKLDLTSPSSALNTSMVLTPESGGIYRMIRLTLIPTKSPELLQNTYGGKLALMLSVSPPLRCSPLSNVAILSPCPIKSMKLAKSSNGARALPPPRSAPTAAPGRLAPRPSYSSGLLRAPGPRPLSLPMTHTHTHRTSQPRRQSSNIRTVHDDGYYTT</sequence>
<dbReference type="Proteomes" id="UP001159363">
    <property type="component" value="Chromosome 12"/>
</dbReference>
<reference evidence="2 3" key="1">
    <citation type="submission" date="2023-02" db="EMBL/GenBank/DDBJ databases">
        <title>LHISI_Scaffold_Assembly.</title>
        <authorList>
            <person name="Stuart O.P."/>
            <person name="Cleave R."/>
            <person name="Magrath M.J.L."/>
            <person name="Mikheyev A.S."/>
        </authorList>
    </citation>
    <scope>NUCLEOTIDE SEQUENCE [LARGE SCALE GENOMIC DNA]</scope>
    <source>
        <strain evidence="2">Daus_M_001</strain>
        <tissue evidence="2">Leg muscle</tissue>
    </source>
</reference>
<protein>
    <submittedName>
        <fullName evidence="2">Uncharacterized protein</fullName>
    </submittedName>
</protein>
<proteinExistence type="predicted"/>
<comment type="caution">
    <text evidence="2">The sequence shown here is derived from an EMBL/GenBank/DDBJ whole genome shotgun (WGS) entry which is preliminary data.</text>
</comment>
<feature type="region of interest" description="Disordered" evidence="1">
    <location>
        <begin position="231"/>
        <end position="303"/>
    </location>
</feature>
<gene>
    <name evidence="2" type="ORF">PR048_029518</name>
</gene>
<feature type="compositionally biased region" description="Basic and acidic residues" evidence="1">
    <location>
        <begin position="294"/>
        <end position="303"/>
    </location>
</feature>
<dbReference type="EMBL" id="JARBHB010000013">
    <property type="protein sequence ID" value="KAJ8870495.1"/>
    <property type="molecule type" value="Genomic_DNA"/>
</dbReference>
<keyword evidence="3" id="KW-1185">Reference proteome</keyword>
<evidence type="ECO:0000313" key="3">
    <source>
        <dbReference type="Proteomes" id="UP001159363"/>
    </source>
</evidence>
<organism evidence="2 3">
    <name type="scientific">Dryococelus australis</name>
    <dbReference type="NCBI Taxonomy" id="614101"/>
    <lineage>
        <taxon>Eukaryota</taxon>
        <taxon>Metazoa</taxon>
        <taxon>Ecdysozoa</taxon>
        <taxon>Arthropoda</taxon>
        <taxon>Hexapoda</taxon>
        <taxon>Insecta</taxon>
        <taxon>Pterygota</taxon>
        <taxon>Neoptera</taxon>
        <taxon>Polyneoptera</taxon>
        <taxon>Phasmatodea</taxon>
        <taxon>Verophasmatodea</taxon>
        <taxon>Anareolatae</taxon>
        <taxon>Phasmatidae</taxon>
        <taxon>Eurycanthinae</taxon>
        <taxon>Dryococelus</taxon>
    </lineage>
</organism>
<name>A0ABQ9GDL3_9NEOP</name>